<sequence length="621" mass="67856">MHILKLSAYLASTVLVVTPLDVFAQTKASVQDGVVLDTIVVTPLRRATSLQRSTSSVTVIDREEIDRSAAPDLQSLLQYYPGISITTNGGQGSSSNLYIRGMSSKQTVVLVNGVRTASATTGATALSNIPLSSIDRIEIAKGAHSSQYGADAMGGVINIITKQGGACGERSYCGSLTTGVTHPWGGYASGSLQGRSKDGIDYAFGAAVTGTQGYNFTTPDSFGYEPDRDGFLQGSFNFSLSKDFDWGKIYTDGLLSRGRNQYDAKAPSANEAYTTAFSGKLGARIDHTADWSSTIEFSSGLDHSRNFRKGVSGSDLFETKRYGIFASTEKQFETGNVSHVVTGGVEAYREEVSATTEYAKTSRDLAAVFGQYSLEYDALRFDGGVRYDYNEQFGDVVTYNLGASYEILPDLVLRSSFGTGFRAPTFNELYYPGFANADLQPEKSRSYEIGLNWQATADTSLDLAFYKTWLRDAIMSTAPSYLPYNIARAEVTGFEAALSHRFNETWAVKGSLDLKKPIDEDTDKDLPYRERLKATAEVNFKPIDKLDLTARLLYGGSRYTTAANTKKLDPYVTADFIALYNIDTQSQMKLSVENIFDKDYQTTSGYNAPGRSFNIGLTRNF</sequence>
<evidence type="ECO:0000256" key="7">
    <source>
        <dbReference type="ARBA" id="ARBA00023065"/>
    </source>
</evidence>
<keyword evidence="5 11" id="KW-0812">Transmembrane</keyword>
<feature type="domain" description="TonB-dependent receptor-like beta-barrel" evidence="14">
    <location>
        <begin position="212"/>
        <end position="595"/>
    </location>
</feature>
<evidence type="ECO:0000256" key="12">
    <source>
        <dbReference type="RuleBase" id="RU003357"/>
    </source>
</evidence>
<evidence type="ECO:0000256" key="6">
    <source>
        <dbReference type="ARBA" id="ARBA00022729"/>
    </source>
</evidence>
<dbReference type="PANTHER" id="PTHR30069:SF53">
    <property type="entry name" value="COLICIN I RECEPTOR-RELATED"/>
    <property type="match status" value="1"/>
</dbReference>
<protein>
    <recommendedName>
        <fullName evidence="2">Heme transporter BhuA</fullName>
    </recommendedName>
</protein>
<dbReference type="PROSITE" id="PS52016">
    <property type="entry name" value="TONB_DEPENDENT_REC_3"/>
    <property type="match status" value="1"/>
</dbReference>
<dbReference type="Gene3D" id="2.170.130.10">
    <property type="entry name" value="TonB-dependent receptor, plug domain"/>
    <property type="match status" value="1"/>
</dbReference>
<dbReference type="InterPro" id="IPR000531">
    <property type="entry name" value="Beta-barrel_TonB"/>
</dbReference>
<keyword evidence="9 11" id="KW-0472">Membrane</keyword>
<dbReference type="InterPro" id="IPR039426">
    <property type="entry name" value="TonB-dep_rcpt-like"/>
</dbReference>
<dbReference type="GO" id="GO:0009279">
    <property type="term" value="C:cell outer membrane"/>
    <property type="evidence" value="ECO:0007669"/>
    <property type="project" value="UniProtKB-SubCell"/>
</dbReference>
<keyword evidence="7" id="KW-0406">Ion transport</keyword>
<keyword evidence="16" id="KW-0675">Receptor</keyword>
<dbReference type="STRING" id="419475.A8A54_06365"/>
<feature type="chain" id="PRO_5012807208" description="Heme transporter BhuA" evidence="13">
    <location>
        <begin position="25"/>
        <end position="621"/>
    </location>
</feature>
<evidence type="ECO:0000259" key="15">
    <source>
        <dbReference type="Pfam" id="PF07715"/>
    </source>
</evidence>
<gene>
    <name evidence="16" type="ORF">CEV34_0395</name>
</gene>
<evidence type="ECO:0000256" key="5">
    <source>
        <dbReference type="ARBA" id="ARBA00022692"/>
    </source>
</evidence>
<evidence type="ECO:0000259" key="14">
    <source>
        <dbReference type="Pfam" id="PF00593"/>
    </source>
</evidence>
<dbReference type="SUPFAM" id="SSF56935">
    <property type="entry name" value="Porins"/>
    <property type="match status" value="1"/>
</dbReference>
<dbReference type="Pfam" id="PF00593">
    <property type="entry name" value="TonB_dep_Rec_b-barrel"/>
    <property type="match status" value="1"/>
</dbReference>
<feature type="signal peptide" evidence="13">
    <location>
        <begin position="1"/>
        <end position="24"/>
    </location>
</feature>
<dbReference type="EMBL" id="NNRM01000006">
    <property type="protein sequence ID" value="OYR30273.1"/>
    <property type="molecule type" value="Genomic_DNA"/>
</dbReference>
<evidence type="ECO:0000313" key="17">
    <source>
        <dbReference type="Proteomes" id="UP000216188"/>
    </source>
</evidence>
<dbReference type="GO" id="GO:0015889">
    <property type="term" value="P:cobalamin transport"/>
    <property type="evidence" value="ECO:0007669"/>
    <property type="project" value="TreeGrafter"/>
</dbReference>
<reference evidence="16 17" key="1">
    <citation type="submission" date="2017-07" db="EMBL/GenBank/DDBJ databases">
        <title>Phylogenetic study on the rhizospheric bacterium Ochrobactrum sp. A44.</title>
        <authorList>
            <person name="Krzyzanowska D.M."/>
            <person name="Ossowicki A."/>
            <person name="Rajewska M."/>
            <person name="Maciag T."/>
            <person name="Kaczynski Z."/>
            <person name="Czerwicka M."/>
            <person name="Jafra S."/>
        </authorList>
    </citation>
    <scope>NUCLEOTIDE SEQUENCE [LARGE SCALE GENOMIC DNA]</scope>
    <source>
        <strain evidence="16 17">CCUG 30717</strain>
    </source>
</reference>
<comment type="similarity">
    <text evidence="11 12">Belongs to the TonB-dependent receptor family.</text>
</comment>
<keyword evidence="4 11" id="KW-1134">Transmembrane beta strand</keyword>
<dbReference type="InterPro" id="IPR036942">
    <property type="entry name" value="Beta-barrel_TonB_sf"/>
</dbReference>
<proteinExistence type="inferred from homology"/>
<keyword evidence="10 11" id="KW-0998">Cell outer membrane</keyword>
<evidence type="ECO:0000256" key="1">
    <source>
        <dbReference type="ARBA" id="ARBA00004571"/>
    </source>
</evidence>
<evidence type="ECO:0000256" key="8">
    <source>
        <dbReference type="ARBA" id="ARBA00023077"/>
    </source>
</evidence>
<comment type="subcellular location">
    <subcellularLocation>
        <location evidence="1 11">Cell outer membrane</location>
        <topology evidence="1 11">Multi-pass membrane protein</topology>
    </subcellularLocation>
</comment>
<organism evidence="16 17">
    <name type="scientific">Brucella pseudogrignonensis</name>
    <dbReference type="NCBI Taxonomy" id="419475"/>
    <lineage>
        <taxon>Bacteria</taxon>
        <taxon>Pseudomonadati</taxon>
        <taxon>Pseudomonadota</taxon>
        <taxon>Alphaproteobacteria</taxon>
        <taxon>Hyphomicrobiales</taxon>
        <taxon>Brucellaceae</taxon>
        <taxon>Brucella/Ochrobactrum group</taxon>
        <taxon>Brucella</taxon>
    </lineage>
</organism>
<accession>A0A256GSV6</accession>
<dbReference type="PANTHER" id="PTHR30069">
    <property type="entry name" value="TONB-DEPENDENT OUTER MEMBRANE RECEPTOR"/>
    <property type="match status" value="1"/>
</dbReference>
<dbReference type="InterPro" id="IPR037066">
    <property type="entry name" value="Plug_dom_sf"/>
</dbReference>
<evidence type="ECO:0000256" key="3">
    <source>
        <dbReference type="ARBA" id="ARBA00022448"/>
    </source>
</evidence>
<evidence type="ECO:0000256" key="4">
    <source>
        <dbReference type="ARBA" id="ARBA00022452"/>
    </source>
</evidence>
<name>A0A256GSV6_9HYPH</name>
<dbReference type="RefSeq" id="WP_094543170.1">
    <property type="nucleotide sequence ID" value="NZ_JBHEEM010000003.1"/>
</dbReference>
<dbReference type="Gene3D" id="2.40.170.20">
    <property type="entry name" value="TonB-dependent receptor, beta-barrel domain"/>
    <property type="match status" value="1"/>
</dbReference>
<feature type="domain" description="TonB-dependent receptor plug" evidence="15">
    <location>
        <begin position="50"/>
        <end position="156"/>
    </location>
</feature>
<keyword evidence="6 13" id="KW-0732">Signal</keyword>
<dbReference type="Proteomes" id="UP000216188">
    <property type="component" value="Unassembled WGS sequence"/>
</dbReference>
<dbReference type="CDD" id="cd01347">
    <property type="entry name" value="ligand_gated_channel"/>
    <property type="match status" value="1"/>
</dbReference>
<keyword evidence="17" id="KW-1185">Reference proteome</keyword>
<evidence type="ECO:0000256" key="13">
    <source>
        <dbReference type="SAM" id="SignalP"/>
    </source>
</evidence>
<keyword evidence="3 11" id="KW-0813">Transport</keyword>
<evidence type="ECO:0000256" key="10">
    <source>
        <dbReference type="ARBA" id="ARBA00023237"/>
    </source>
</evidence>
<dbReference type="AlphaFoldDB" id="A0A256GSV6"/>
<dbReference type="InterPro" id="IPR012910">
    <property type="entry name" value="Plug_dom"/>
</dbReference>
<comment type="caution">
    <text evidence="16">The sequence shown here is derived from an EMBL/GenBank/DDBJ whole genome shotgun (WGS) entry which is preliminary data.</text>
</comment>
<dbReference type="GO" id="GO:0006811">
    <property type="term" value="P:monoatomic ion transport"/>
    <property type="evidence" value="ECO:0007669"/>
    <property type="project" value="UniProtKB-KW"/>
</dbReference>
<evidence type="ECO:0000256" key="11">
    <source>
        <dbReference type="PROSITE-ProRule" id="PRU01360"/>
    </source>
</evidence>
<dbReference type="Pfam" id="PF07715">
    <property type="entry name" value="Plug"/>
    <property type="match status" value="1"/>
</dbReference>
<keyword evidence="8 12" id="KW-0798">TonB box</keyword>
<evidence type="ECO:0000313" key="16">
    <source>
        <dbReference type="EMBL" id="OYR30273.1"/>
    </source>
</evidence>
<evidence type="ECO:0000256" key="2">
    <source>
        <dbReference type="ARBA" id="ARBA00021261"/>
    </source>
</evidence>
<evidence type="ECO:0000256" key="9">
    <source>
        <dbReference type="ARBA" id="ARBA00023136"/>
    </source>
</evidence>